<dbReference type="Proteomes" id="UP001521911">
    <property type="component" value="Unassembled WGS sequence"/>
</dbReference>
<organism evidence="3 5">
    <name type="scientific">Corynebacterium singulare</name>
    <dbReference type="NCBI Taxonomy" id="161899"/>
    <lineage>
        <taxon>Bacteria</taxon>
        <taxon>Bacillati</taxon>
        <taxon>Actinomycetota</taxon>
        <taxon>Actinomycetes</taxon>
        <taxon>Mycobacteriales</taxon>
        <taxon>Corynebacteriaceae</taxon>
        <taxon>Corynebacterium</taxon>
    </lineage>
</organism>
<dbReference type="OrthoDB" id="4484187at2"/>
<dbReference type="RefSeq" id="WP_042531241.1">
    <property type="nucleotide sequence ID" value="NZ_CP010827.1"/>
</dbReference>
<dbReference type="HOGENOM" id="CLU_094889_0_1_11"/>
<feature type="region of interest" description="Disordered" evidence="1">
    <location>
        <begin position="185"/>
        <end position="217"/>
    </location>
</feature>
<dbReference type="Proteomes" id="UP000031890">
    <property type="component" value="Chromosome"/>
</dbReference>
<evidence type="ECO:0000313" key="3">
    <source>
        <dbReference type="EMBL" id="AJI79150.1"/>
    </source>
</evidence>
<protein>
    <recommendedName>
        <fullName evidence="7">Transmembrane protein</fullName>
    </recommendedName>
</protein>
<sequence length="217" mass="23562">MSDDVTTAQDAIAAERRAAKTIELGAHRYALIAAVVLWVAYLLLPYAGAARGWEALLMGTTAEGVKMSIVEAISAWLALVGIGVFTTATVMTRRTTLALVAWMMVTISFFSNLWGFWYRGSAADGASIGMYVGALATFVAFLVYCQVALRRSPEQLAAQERVREASGKLDQVGILQSEAATDVPAEQNPLLIDNRRSQAASRHRRSLHEPKDSNDVE</sequence>
<name>A0A0B6F406_9CORY</name>
<keyword evidence="2" id="KW-0472">Membrane</keyword>
<feature type="transmembrane region" description="Helical" evidence="2">
    <location>
        <begin position="97"/>
        <end position="116"/>
    </location>
</feature>
<evidence type="ECO:0008006" key="7">
    <source>
        <dbReference type="Google" id="ProtNLM"/>
    </source>
</evidence>
<keyword evidence="6" id="KW-1185">Reference proteome</keyword>
<evidence type="ECO:0000313" key="5">
    <source>
        <dbReference type="Proteomes" id="UP000031890"/>
    </source>
</evidence>
<dbReference type="EMBL" id="JAKRDF010000001">
    <property type="protein sequence ID" value="MCG7275171.1"/>
    <property type="molecule type" value="Genomic_DNA"/>
</dbReference>
<dbReference type="AlphaFoldDB" id="A0A0B6F406"/>
<keyword evidence="2" id="KW-1133">Transmembrane helix</keyword>
<keyword evidence="2" id="KW-0812">Transmembrane</keyword>
<dbReference type="STRING" id="161899.CSING_08155"/>
<feature type="transmembrane region" description="Helical" evidence="2">
    <location>
        <begin position="69"/>
        <end position="90"/>
    </location>
</feature>
<dbReference type="KEGG" id="csx:CSING_08155"/>
<feature type="transmembrane region" description="Helical" evidence="2">
    <location>
        <begin position="29"/>
        <end position="49"/>
    </location>
</feature>
<accession>A0A0B6F406</accession>
<evidence type="ECO:0000313" key="4">
    <source>
        <dbReference type="EMBL" id="MCG7275171.1"/>
    </source>
</evidence>
<reference evidence="4 6" key="2">
    <citation type="submission" date="2022-02" db="EMBL/GenBank/DDBJ databases">
        <title>Uncovering new skin microbiome diversity through culturing and metagenomics.</title>
        <authorList>
            <person name="Conlan S."/>
            <person name="Deming C."/>
            <person name="Nisc Comparative Sequencing Program N."/>
            <person name="Segre J.A."/>
        </authorList>
    </citation>
    <scope>NUCLEOTIDE SEQUENCE [LARGE SCALE GENOMIC DNA]</scope>
    <source>
        <strain evidence="4 6">ACRQV</strain>
    </source>
</reference>
<dbReference type="EMBL" id="CP010827">
    <property type="protein sequence ID" value="AJI79150.1"/>
    <property type="molecule type" value="Genomic_DNA"/>
</dbReference>
<feature type="transmembrane region" description="Helical" evidence="2">
    <location>
        <begin position="128"/>
        <end position="149"/>
    </location>
</feature>
<gene>
    <name evidence="3" type="ORF">CSING_08155</name>
    <name evidence="4" type="ORF">MHK08_01550</name>
</gene>
<evidence type="ECO:0000256" key="1">
    <source>
        <dbReference type="SAM" id="MobiDB-lite"/>
    </source>
</evidence>
<evidence type="ECO:0000313" key="6">
    <source>
        <dbReference type="Proteomes" id="UP001521911"/>
    </source>
</evidence>
<evidence type="ECO:0000256" key="2">
    <source>
        <dbReference type="SAM" id="Phobius"/>
    </source>
</evidence>
<feature type="compositionally biased region" description="Basic and acidic residues" evidence="1">
    <location>
        <begin position="207"/>
        <end position="217"/>
    </location>
</feature>
<reference evidence="3 5" key="1">
    <citation type="journal article" date="2015" name="Genome Announc.">
        <title>Complete Genome Sequence and Annotation of Corynebacterium singulare DSM 44357, Isolated from a Human Semen Specimen.</title>
        <authorList>
            <person name="Merten M."/>
            <person name="Brinkrolf K."/>
            <person name="Albersmeier A."/>
            <person name="Kutter Y."/>
            <person name="Ruckert C."/>
            <person name="Tauch A."/>
        </authorList>
    </citation>
    <scope>NUCLEOTIDE SEQUENCE [LARGE SCALE GENOMIC DNA]</scope>
    <source>
        <strain evidence="3">IBS B52218</strain>
    </source>
</reference>
<proteinExistence type="predicted"/>